<name>A0A081BE71_9HYPH</name>
<dbReference type="AlphaFoldDB" id="A0A081BE71"/>
<dbReference type="GO" id="GO:0019877">
    <property type="term" value="P:diaminopimelate biosynthetic process"/>
    <property type="evidence" value="ECO:0007669"/>
    <property type="project" value="UniProtKB-ARBA"/>
</dbReference>
<dbReference type="SUPFAM" id="SSF53187">
    <property type="entry name" value="Zn-dependent exopeptidases"/>
    <property type="match status" value="1"/>
</dbReference>
<feature type="binding site" evidence="2">
    <location>
        <position position="112"/>
    </location>
    <ligand>
        <name>Mn(2+)</name>
        <dbReference type="ChEBI" id="CHEBI:29035"/>
        <label>2</label>
    </ligand>
</feature>
<accession>A0A081BE71</accession>
<keyword evidence="1 4" id="KW-0378">Hydrolase</keyword>
<dbReference type="GO" id="GO:0046872">
    <property type="term" value="F:metal ion binding"/>
    <property type="evidence" value="ECO:0007669"/>
    <property type="project" value="UniProtKB-KW"/>
</dbReference>
<evidence type="ECO:0000313" key="5">
    <source>
        <dbReference type="Proteomes" id="UP000028702"/>
    </source>
</evidence>
<proteinExistence type="predicted"/>
<feature type="domain" description="Peptidase M20 dimerisation" evidence="3">
    <location>
        <begin position="192"/>
        <end position="291"/>
    </location>
</feature>
<dbReference type="InterPro" id="IPR002933">
    <property type="entry name" value="Peptidase_M20"/>
</dbReference>
<evidence type="ECO:0000256" key="1">
    <source>
        <dbReference type="ARBA" id="ARBA00022801"/>
    </source>
</evidence>
<protein>
    <submittedName>
        <fullName evidence="4">Amidohydrolase subfamily</fullName>
    </submittedName>
</protein>
<dbReference type="InterPro" id="IPR011650">
    <property type="entry name" value="Peptidase_M20_dimer"/>
</dbReference>
<evidence type="ECO:0000256" key="2">
    <source>
        <dbReference type="PIRSR" id="PIRSR005962-1"/>
    </source>
</evidence>
<dbReference type="Proteomes" id="UP000028702">
    <property type="component" value="Unassembled WGS sequence"/>
</dbReference>
<dbReference type="FunFam" id="3.30.70.360:FF:000001">
    <property type="entry name" value="N-acetyldiaminopimelate deacetylase"/>
    <property type="match status" value="1"/>
</dbReference>
<keyword evidence="2" id="KW-0464">Manganese</keyword>
<feature type="binding site" evidence="2">
    <location>
        <position position="372"/>
    </location>
    <ligand>
        <name>Mn(2+)</name>
        <dbReference type="ChEBI" id="CHEBI:29035"/>
        <label>2</label>
    </ligand>
</feature>
<dbReference type="GO" id="GO:0050118">
    <property type="term" value="F:N-acetyldiaminopimelate deacetylase activity"/>
    <property type="evidence" value="ECO:0007669"/>
    <property type="project" value="UniProtKB-ARBA"/>
</dbReference>
<dbReference type="SUPFAM" id="SSF55031">
    <property type="entry name" value="Bacterial exopeptidase dimerisation domain"/>
    <property type="match status" value="1"/>
</dbReference>
<dbReference type="Pfam" id="PF07687">
    <property type="entry name" value="M20_dimer"/>
    <property type="match status" value="1"/>
</dbReference>
<dbReference type="CDD" id="cd03886">
    <property type="entry name" value="M20_Acy1"/>
    <property type="match status" value="1"/>
</dbReference>
<feature type="binding site" evidence="2">
    <location>
        <position position="114"/>
    </location>
    <ligand>
        <name>Mn(2+)</name>
        <dbReference type="ChEBI" id="CHEBI:29035"/>
        <label>2</label>
    </ligand>
</feature>
<feature type="binding site" evidence="2">
    <location>
        <position position="148"/>
    </location>
    <ligand>
        <name>Mn(2+)</name>
        <dbReference type="ChEBI" id="CHEBI:29035"/>
        <label>2</label>
    </ligand>
</feature>
<dbReference type="NCBIfam" id="TIGR01891">
    <property type="entry name" value="amidohydrolases"/>
    <property type="match status" value="1"/>
</dbReference>
<dbReference type="PANTHER" id="PTHR11014">
    <property type="entry name" value="PEPTIDASE M20 FAMILY MEMBER"/>
    <property type="match status" value="1"/>
</dbReference>
<evidence type="ECO:0000259" key="3">
    <source>
        <dbReference type="Pfam" id="PF07687"/>
    </source>
</evidence>
<sequence length="399" mass="42019">MNMSVTEAHAPFAMTGRDWAALMDAATTFRRALHTHPELTWQEEKTAAAVRAGLESAGLAWRTCAGTGTLATLAPKAAGRHIALRADLDALPITEASGRPWTSANQGCMHACGHDGHTATLMAAAYWLKQHEEQLPGPVTLLFQPAEEGGHGAKKMIEDGALEGIDAIYGWHNWPAIPFGQALCPDGAVMAGNGTFEIFLKGQGGHASQPEACRDPVLAASAITLALQQIVARRLAPQHAAVVSLTSIEAPSGPTVIPDTAKIGGSIRLAQSGDREIINALIEEVAVKTAAAYGVTAEVTLQPRYDATVNHGAEAALMRAALSAELGADWHADTIPAPIMASEDFSYYLKEIPGAFALIGADDGKGHDVPCHSPRYDFNDSLIPIVTRLYARLAGAPLP</sequence>
<dbReference type="Gene3D" id="3.40.630.10">
    <property type="entry name" value="Zn peptidases"/>
    <property type="match status" value="1"/>
</dbReference>
<reference evidence="4 5" key="1">
    <citation type="submission" date="2014-07" db="EMBL/GenBank/DDBJ databases">
        <title>Tepidicaulis marinum gen. nov., sp. nov., a novel marine bacterium denitrifying nitrate to nitrous oxide strictly under microaerobic conditions.</title>
        <authorList>
            <person name="Takeuchi M."/>
            <person name="Yamagishi T."/>
            <person name="Kamagata Y."/>
            <person name="Oshima K."/>
            <person name="Hattori M."/>
            <person name="Katayama T."/>
            <person name="Hanada S."/>
            <person name="Tamaki H."/>
            <person name="Marumo K."/>
            <person name="Maeda H."/>
            <person name="Nedachi M."/>
            <person name="Iwasaki W."/>
            <person name="Suwa Y."/>
            <person name="Sakata S."/>
        </authorList>
    </citation>
    <scope>NUCLEOTIDE SEQUENCE [LARGE SCALE GENOMIC DNA]</scope>
    <source>
        <strain evidence="4 5">MA2</strain>
    </source>
</reference>
<dbReference type="InterPro" id="IPR017439">
    <property type="entry name" value="Amidohydrolase"/>
</dbReference>
<dbReference type="PANTHER" id="PTHR11014:SF63">
    <property type="entry name" value="METALLOPEPTIDASE, PUTATIVE (AFU_ORTHOLOGUE AFUA_6G09600)-RELATED"/>
    <property type="match status" value="1"/>
</dbReference>
<evidence type="ECO:0000313" key="4">
    <source>
        <dbReference type="EMBL" id="GAK46339.1"/>
    </source>
</evidence>
<dbReference type="Pfam" id="PF01546">
    <property type="entry name" value="Peptidase_M20"/>
    <property type="match status" value="1"/>
</dbReference>
<gene>
    <name evidence="4" type="ORF">M2A_2838</name>
</gene>
<keyword evidence="5" id="KW-1185">Reference proteome</keyword>
<keyword evidence="2" id="KW-0479">Metal-binding</keyword>
<organism evidence="4 5">
    <name type="scientific">Tepidicaulis marinus</name>
    <dbReference type="NCBI Taxonomy" id="1333998"/>
    <lineage>
        <taxon>Bacteria</taxon>
        <taxon>Pseudomonadati</taxon>
        <taxon>Pseudomonadota</taxon>
        <taxon>Alphaproteobacteria</taxon>
        <taxon>Hyphomicrobiales</taxon>
        <taxon>Parvibaculaceae</taxon>
        <taxon>Tepidicaulis</taxon>
    </lineage>
</organism>
<dbReference type="NCBIfam" id="NF038260">
    <property type="entry name" value="ectoine_DoeB_2"/>
    <property type="match status" value="1"/>
</dbReference>
<comment type="cofactor">
    <cofactor evidence="2">
        <name>Mn(2+)</name>
        <dbReference type="ChEBI" id="CHEBI:29035"/>
    </cofactor>
    <text evidence="2">The Mn(2+) ion enhances activity.</text>
</comment>
<dbReference type="PIRSF" id="PIRSF005962">
    <property type="entry name" value="Pept_M20D_amidohydro"/>
    <property type="match status" value="1"/>
</dbReference>
<dbReference type="STRING" id="1333998.M2A_2838"/>
<comment type="caution">
    <text evidence="4">The sequence shown here is derived from an EMBL/GenBank/DDBJ whole genome shotgun (WGS) entry which is preliminary data.</text>
</comment>
<dbReference type="eggNOG" id="COG1473">
    <property type="taxonomic scope" value="Bacteria"/>
</dbReference>
<dbReference type="InterPro" id="IPR036264">
    <property type="entry name" value="Bact_exopeptidase_dim_dom"/>
</dbReference>
<feature type="binding site" evidence="2">
    <location>
        <position position="172"/>
    </location>
    <ligand>
        <name>Mn(2+)</name>
        <dbReference type="ChEBI" id="CHEBI:29035"/>
        <label>2</label>
    </ligand>
</feature>
<dbReference type="EMBL" id="BBIO01000017">
    <property type="protein sequence ID" value="GAK46339.1"/>
    <property type="molecule type" value="Genomic_DNA"/>
</dbReference>
<dbReference type="Gene3D" id="3.30.70.360">
    <property type="match status" value="1"/>
</dbReference>